<evidence type="ECO:0000256" key="2">
    <source>
        <dbReference type="ARBA" id="ARBA00005575"/>
    </source>
</evidence>
<dbReference type="InterPro" id="IPR000719">
    <property type="entry name" value="Prot_kinase_dom"/>
</dbReference>
<dbReference type="Gene3D" id="1.10.510.10">
    <property type="entry name" value="Transferase(Phosphotransferase) domain 1"/>
    <property type="match status" value="1"/>
</dbReference>
<dbReference type="GO" id="GO:0006914">
    <property type="term" value="P:autophagy"/>
    <property type="evidence" value="ECO:0007669"/>
    <property type="project" value="UniProtKB-KW"/>
</dbReference>
<feature type="region of interest" description="Disordered" evidence="9">
    <location>
        <begin position="700"/>
        <end position="731"/>
    </location>
</feature>
<dbReference type="AlphaFoldDB" id="A0AAW0QWD0"/>
<comment type="subcellular location">
    <subcellularLocation>
        <location evidence="1">Preautophagosomal structure membrane</location>
        <topology evidence="1">Peripheral membrane protein</topology>
    </subcellularLocation>
</comment>
<dbReference type="GO" id="GO:0010506">
    <property type="term" value="P:regulation of autophagy"/>
    <property type="evidence" value="ECO:0007669"/>
    <property type="project" value="InterPro"/>
</dbReference>
<dbReference type="PROSITE" id="PS50011">
    <property type="entry name" value="PROTEIN_KINASE_DOM"/>
    <property type="match status" value="1"/>
</dbReference>
<dbReference type="PANTHER" id="PTHR24348">
    <property type="entry name" value="SERINE/THREONINE-PROTEIN KINASE UNC-51-RELATED"/>
    <property type="match status" value="1"/>
</dbReference>
<keyword evidence="4 8" id="KW-0547">Nucleotide-binding</keyword>
<keyword evidence="13" id="KW-1185">Reference proteome</keyword>
<feature type="compositionally biased region" description="Acidic residues" evidence="9">
    <location>
        <begin position="930"/>
        <end position="944"/>
    </location>
</feature>
<dbReference type="InterPro" id="IPR008984">
    <property type="entry name" value="SMAD_FHA_dom_sf"/>
</dbReference>
<comment type="similarity">
    <text evidence="2">Belongs to the protein kinase superfamily. CAMK Ser/Thr protein kinase family. CHEK2 subfamily.</text>
</comment>
<protein>
    <recommendedName>
        <fullName evidence="7">Autophagy-related protein 1</fullName>
    </recommendedName>
</protein>
<evidence type="ECO:0000256" key="4">
    <source>
        <dbReference type="ARBA" id="ARBA00022741"/>
    </source>
</evidence>
<feature type="region of interest" description="Disordered" evidence="9">
    <location>
        <begin position="241"/>
        <end position="266"/>
    </location>
</feature>
<feature type="region of interest" description="Disordered" evidence="9">
    <location>
        <begin position="925"/>
        <end position="963"/>
    </location>
</feature>
<keyword evidence="3" id="KW-0813">Transport</keyword>
<feature type="region of interest" description="Disordered" evidence="9">
    <location>
        <begin position="1209"/>
        <end position="1237"/>
    </location>
</feature>
<keyword evidence="6" id="KW-0072">Autophagy</keyword>
<feature type="domain" description="Protein kinase" evidence="11">
    <location>
        <begin position="282"/>
        <end position="585"/>
    </location>
</feature>
<dbReference type="Proteomes" id="UP001392437">
    <property type="component" value="Unassembled WGS sequence"/>
</dbReference>
<comment type="caution">
    <text evidence="12">The sequence shown here is derived from an EMBL/GenBank/DDBJ whole genome shotgun (WGS) entry which is preliminary data.</text>
</comment>
<feature type="compositionally biased region" description="Low complexity" evidence="9">
    <location>
        <begin position="9"/>
        <end position="18"/>
    </location>
</feature>
<dbReference type="InterPro" id="IPR045269">
    <property type="entry name" value="Atg1-like"/>
</dbReference>
<dbReference type="InterPro" id="IPR017441">
    <property type="entry name" value="Protein_kinase_ATP_BS"/>
</dbReference>
<feature type="binding site" evidence="8">
    <location>
        <position position="311"/>
    </location>
    <ligand>
        <name>ATP</name>
        <dbReference type="ChEBI" id="CHEBI:30616"/>
    </ligand>
</feature>
<dbReference type="InterPro" id="IPR011009">
    <property type="entry name" value="Kinase-like_dom_sf"/>
</dbReference>
<keyword evidence="5 8" id="KW-0067">ATP-binding</keyword>
<name>A0AAW0QWD0_9PEZI</name>
<feature type="region of interest" description="Disordered" evidence="9">
    <location>
        <begin position="763"/>
        <end position="812"/>
    </location>
</feature>
<dbReference type="PROSITE" id="PS50006">
    <property type="entry name" value="FHA_DOMAIN"/>
    <property type="match status" value="1"/>
</dbReference>
<dbReference type="InterPro" id="IPR000253">
    <property type="entry name" value="FHA_dom"/>
</dbReference>
<dbReference type="EMBL" id="JAQQWP010000006">
    <property type="protein sequence ID" value="KAK8114668.1"/>
    <property type="molecule type" value="Genomic_DNA"/>
</dbReference>
<dbReference type="SMART" id="SM00220">
    <property type="entry name" value="S_TKc"/>
    <property type="match status" value="1"/>
</dbReference>
<evidence type="ECO:0000256" key="9">
    <source>
        <dbReference type="SAM" id="MobiDB-lite"/>
    </source>
</evidence>
<dbReference type="PROSITE" id="PS00107">
    <property type="entry name" value="PROTEIN_KINASE_ATP"/>
    <property type="match status" value="1"/>
</dbReference>
<feature type="domain" description="FHA" evidence="10">
    <location>
        <begin position="115"/>
        <end position="168"/>
    </location>
</feature>
<accession>A0AAW0QWD0</accession>
<dbReference type="SUPFAM" id="SSF49879">
    <property type="entry name" value="SMAD/FHA domain"/>
    <property type="match status" value="1"/>
</dbReference>
<dbReference type="Gene3D" id="3.30.200.20">
    <property type="entry name" value="Phosphorylase Kinase, domain 1"/>
    <property type="match status" value="1"/>
</dbReference>
<dbReference type="SMART" id="SM00240">
    <property type="entry name" value="FHA"/>
    <property type="match status" value="1"/>
</dbReference>
<proteinExistence type="inferred from homology"/>
<evidence type="ECO:0000256" key="3">
    <source>
        <dbReference type="ARBA" id="ARBA00022448"/>
    </source>
</evidence>
<evidence type="ECO:0000256" key="5">
    <source>
        <dbReference type="ARBA" id="ARBA00022840"/>
    </source>
</evidence>
<evidence type="ECO:0000256" key="1">
    <source>
        <dbReference type="ARBA" id="ARBA00004623"/>
    </source>
</evidence>
<evidence type="ECO:0000256" key="6">
    <source>
        <dbReference type="ARBA" id="ARBA00023006"/>
    </source>
</evidence>
<feature type="compositionally biased region" description="Polar residues" evidence="9">
    <location>
        <begin position="721"/>
        <end position="731"/>
    </location>
</feature>
<dbReference type="Gene3D" id="2.60.200.20">
    <property type="match status" value="1"/>
</dbReference>
<organism evidence="12 13">
    <name type="scientific">Apiospora kogelbergensis</name>
    <dbReference type="NCBI Taxonomy" id="1337665"/>
    <lineage>
        <taxon>Eukaryota</taxon>
        <taxon>Fungi</taxon>
        <taxon>Dikarya</taxon>
        <taxon>Ascomycota</taxon>
        <taxon>Pezizomycotina</taxon>
        <taxon>Sordariomycetes</taxon>
        <taxon>Xylariomycetidae</taxon>
        <taxon>Amphisphaeriales</taxon>
        <taxon>Apiosporaceae</taxon>
        <taxon>Apiospora</taxon>
    </lineage>
</organism>
<evidence type="ECO:0000259" key="11">
    <source>
        <dbReference type="PROSITE" id="PS50011"/>
    </source>
</evidence>
<dbReference type="GO" id="GO:0005524">
    <property type="term" value="F:ATP binding"/>
    <property type="evidence" value="ECO:0007669"/>
    <property type="project" value="UniProtKB-UniRule"/>
</dbReference>
<dbReference type="GO" id="GO:0004674">
    <property type="term" value="F:protein serine/threonine kinase activity"/>
    <property type="evidence" value="ECO:0007669"/>
    <property type="project" value="InterPro"/>
</dbReference>
<evidence type="ECO:0000313" key="13">
    <source>
        <dbReference type="Proteomes" id="UP001392437"/>
    </source>
</evidence>
<feature type="region of interest" description="Disordered" evidence="9">
    <location>
        <begin position="1"/>
        <end position="30"/>
    </location>
</feature>
<dbReference type="SUPFAM" id="SSF56112">
    <property type="entry name" value="Protein kinase-like (PK-like)"/>
    <property type="match status" value="1"/>
</dbReference>
<dbReference type="InterPro" id="IPR008271">
    <property type="entry name" value="Ser/Thr_kinase_AS"/>
</dbReference>
<evidence type="ECO:0000256" key="7">
    <source>
        <dbReference type="ARBA" id="ARBA00030237"/>
    </source>
</evidence>
<dbReference type="Pfam" id="PF00069">
    <property type="entry name" value="Pkinase"/>
    <property type="match status" value="1"/>
</dbReference>
<evidence type="ECO:0000259" key="10">
    <source>
        <dbReference type="PROSITE" id="PS50006"/>
    </source>
</evidence>
<gene>
    <name evidence="12" type="ORF">PG999_006737</name>
</gene>
<dbReference type="Pfam" id="PF00498">
    <property type="entry name" value="FHA"/>
    <property type="match status" value="1"/>
</dbReference>
<sequence>MDDSVEDSQATQQATQTALDPRRLGKQNSGFSDEDISDIVCLLYANSENASREIQRIADSPEFSPHITGRYAADAIESDLSREDTARNFGRTRGLGDHAIVLKLSSTVKSPHLGFTFGRNQSRCDICFAHDPHRRLSNIHFRIYINKYGVVLLEDQSTNGTIVDDILLKKKNAEDGSGSVRRMIESGSTVKVFMHQNNDDLQFIVRVPRRDGALEDRFQQNLSNYLRGLQNDDPNRTIIAPTHGTKFMPPPNQRRQQQSPIDETTQLNTERFPREWRGGDKYSRVGVIGKGAFATVYKVTSKYNGLPYAAKELDKRKFMKNGVLDQKVENEMKIMQRVHHVSQSMSVHFHASALTFTSRTLCNTSNTSTGIRTSSSSSWNTCRGGDLGKLVQENNAITEPYVKIIARQLIDAVGYLHDNKITHRDVKPDNILIESTSPELVVKLTDFGLSKMVDTEQTFLKTFCGTLLYCAPEVYSEYSTYDENGRRVHRQNRKPINRERYDHAVDIWSLGGVLFYAITGAPPFPVKNGISYTELLHHIMTRPLDTRPLIQQNVSAEGIDFLQRMIDRRPETRATISELKAHPWLNDAAGESFDEISDDGLEQGASQLSLHDGQDNTEFAGASALLEPLPDFSMEVEEDKENYTFEGNQAAAEQLWGEVGISAVGNSGAVHESRLNIPLSGVSAGETDFIAGTEILDSFESDDFSTPRQPKPSQPRGILSSDDNLSIGNSRSMELGANSQSLGGAESILENLNMKSLARTESSLRIGGGDLNTSKRKPGNDSSDEFDRPSTAFRPSFKRIKSKEDDDSEEDDVVDELELFASIPPIIKSESARQMDYPLHKTTFWDTADRQTWHLDYPEMTHKQYAAFTEAVQKRNEDFSLGESPLWDLAMKYFPPKRTKPLGSTMAPQETQRTLLRRDSRSLGRFRDWDEPETDPLAGLDDEQASIPDTLPPGSQLLHTAHEVEPRRKTVGRFVSTPKSGSLPGSLISGISLSMVDPIMSWGRERSNTVVYQFPMESKVPKYAFRVLLWREGYNGSSDEFRPWRRSPSAGSATLRASPEPESFAFYISTKATNGLRINNNPLQPNEPKNPKAPSKYWMKLYHGDTIVFWGTDDVHNQAKLDFECYWGGSATRRPADEPPTCVPDGVARKLDSTWSRAEKSLQADRMRAEADADHEGRMRNITFEQERSRQFEKKRAEAVRILNLRAARQPSPLGPSPFGRTVPRYRQGSPAVRSNV</sequence>
<dbReference type="PROSITE" id="PS00108">
    <property type="entry name" value="PROTEIN_KINASE_ST"/>
    <property type="match status" value="1"/>
</dbReference>
<reference evidence="12 13" key="1">
    <citation type="submission" date="2023-01" db="EMBL/GenBank/DDBJ databases">
        <title>Analysis of 21 Apiospora genomes using comparative genomics revels a genus with tremendous synthesis potential of carbohydrate active enzymes and secondary metabolites.</title>
        <authorList>
            <person name="Sorensen T."/>
        </authorList>
    </citation>
    <scope>NUCLEOTIDE SEQUENCE [LARGE SCALE GENOMIC DNA]</scope>
    <source>
        <strain evidence="12 13">CBS 117206</strain>
    </source>
</reference>
<evidence type="ECO:0000256" key="8">
    <source>
        <dbReference type="PROSITE-ProRule" id="PRU10141"/>
    </source>
</evidence>
<dbReference type="GO" id="GO:0034045">
    <property type="term" value="C:phagophore assembly site membrane"/>
    <property type="evidence" value="ECO:0007669"/>
    <property type="project" value="UniProtKB-SubCell"/>
</dbReference>
<evidence type="ECO:0000313" key="12">
    <source>
        <dbReference type="EMBL" id="KAK8114668.1"/>
    </source>
</evidence>